<dbReference type="Proteomes" id="UP000308600">
    <property type="component" value="Unassembled WGS sequence"/>
</dbReference>
<accession>A0ACD3AN12</accession>
<name>A0ACD3AN12_9AGAR</name>
<proteinExistence type="predicted"/>
<gene>
    <name evidence="1" type="ORF">BDN72DRAFT_961099</name>
</gene>
<organism evidence="1 2">
    <name type="scientific">Pluteus cervinus</name>
    <dbReference type="NCBI Taxonomy" id="181527"/>
    <lineage>
        <taxon>Eukaryota</taxon>
        <taxon>Fungi</taxon>
        <taxon>Dikarya</taxon>
        <taxon>Basidiomycota</taxon>
        <taxon>Agaricomycotina</taxon>
        <taxon>Agaricomycetes</taxon>
        <taxon>Agaricomycetidae</taxon>
        <taxon>Agaricales</taxon>
        <taxon>Pluteineae</taxon>
        <taxon>Pluteaceae</taxon>
        <taxon>Pluteus</taxon>
    </lineage>
</organism>
<reference evidence="1 2" key="1">
    <citation type="journal article" date="2019" name="Nat. Ecol. Evol.">
        <title>Megaphylogeny resolves global patterns of mushroom evolution.</title>
        <authorList>
            <person name="Varga T."/>
            <person name="Krizsan K."/>
            <person name="Foldi C."/>
            <person name="Dima B."/>
            <person name="Sanchez-Garcia M."/>
            <person name="Sanchez-Ramirez S."/>
            <person name="Szollosi G.J."/>
            <person name="Szarkandi J.G."/>
            <person name="Papp V."/>
            <person name="Albert L."/>
            <person name="Andreopoulos W."/>
            <person name="Angelini C."/>
            <person name="Antonin V."/>
            <person name="Barry K.W."/>
            <person name="Bougher N.L."/>
            <person name="Buchanan P."/>
            <person name="Buyck B."/>
            <person name="Bense V."/>
            <person name="Catcheside P."/>
            <person name="Chovatia M."/>
            <person name="Cooper J."/>
            <person name="Damon W."/>
            <person name="Desjardin D."/>
            <person name="Finy P."/>
            <person name="Geml J."/>
            <person name="Haridas S."/>
            <person name="Hughes K."/>
            <person name="Justo A."/>
            <person name="Karasinski D."/>
            <person name="Kautmanova I."/>
            <person name="Kiss B."/>
            <person name="Kocsube S."/>
            <person name="Kotiranta H."/>
            <person name="LaButti K.M."/>
            <person name="Lechner B.E."/>
            <person name="Liimatainen K."/>
            <person name="Lipzen A."/>
            <person name="Lukacs Z."/>
            <person name="Mihaltcheva S."/>
            <person name="Morgado L.N."/>
            <person name="Niskanen T."/>
            <person name="Noordeloos M.E."/>
            <person name="Ohm R.A."/>
            <person name="Ortiz-Santana B."/>
            <person name="Ovrebo C."/>
            <person name="Racz N."/>
            <person name="Riley R."/>
            <person name="Savchenko A."/>
            <person name="Shiryaev A."/>
            <person name="Soop K."/>
            <person name="Spirin V."/>
            <person name="Szebenyi C."/>
            <person name="Tomsovsky M."/>
            <person name="Tulloss R.E."/>
            <person name="Uehling J."/>
            <person name="Grigoriev I.V."/>
            <person name="Vagvolgyi C."/>
            <person name="Papp T."/>
            <person name="Martin F.M."/>
            <person name="Miettinen O."/>
            <person name="Hibbett D.S."/>
            <person name="Nagy L.G."/>
        </authorList>
    </citation>
    <scope>NUCLEOTIDE SEQUENCE [LARGE SCALE GENOMIC DNA]</scope>
    <source>
        <strain evidence="1 2">NL-1719</strain>
    </source>
</reference>
<evidence type="ECO:0000313" key="2">
    <source>
        <dbReference type="Proteomes" id="UP000308600"/>
    </source>
</evidence>
<protein>
    <submittedName>
        <fullName evidence="1">Uncharacterized protein</fullName>
    </submittedName>
</protein>
<evidence type="ECO:0000313" key="1">
    <source>
        <dbReference type="EMBL" id="TFK67313.1"/>
    </source>
</evidence>
<dbReference type="EMBL" id="ML208379">
    <property type="protein sequence ID" value="TFK67313.1"/>
    <property type="molecule type" value="Genomic_DNA"/>
</dbReference>
<keyword evidence="2" id="KW-1185">Reference proteome</keyword>
<sequence length="586" mass="66374">MPHNEQRPQSIVFDLPIELILYLQDREWITLTEFLNLALSCKHFYGLLMPVLLSRFDLLGNPLKAASLSLNRYKDLPGFAHPPQNSWGIPSSPLPDSLSILDVAFHIQSIPKLQCTFHGYFFDVIVHQVKRLNHALSRLLDVEDIELIFGPADNGYDLRGRLDTRDDVLQLWIDAFGGLLNTTVQKGPRRLAVRDGFVMIQTFLRPGPSERSTKPAKTSPFHFITTLWKPQKPHYIGIHGEVIRAPPHSIIVPHFPATIRETQISTLEICSPIMFLPPFSYWTFSLLKVSPMLTVLVMSDLIVFSSMWGSYLSLLSDCLSTAGSTLLSFTMIRCRPMSAAVIVGFLCNLPNLMTLVLDASSKGRGYLEKEPIPFLPKLKMLEAPAYILRFLLSPSSRSDPTERSLDTQSLQILEGVRICDAAYLISDKFNHHDTSSPSLTAIQARAKRLETIALIFENDWSWSKWMEDEGSDVGLQEFSHVTDLVIALHCFGCEPKRIPQELCMLGFLEFAIPNPMFQTACSFIRRFPGAYRLTVYQPPTRNNFRESLPLRLPSPEEVNLFITELTISCPQLQWVNVLDFVHTTTS</sequence>